<feature type="coiled-coil region" evidence="4">
    <location>
        <begin position="82"/>
        <end position="134"/>
    </location>
</feature>
<feature type="transmembrane region" description="Helical" evidence="5">
    <location>
        <begin position="12"/>
        <end position="34"/>
    </location>
</feature>
<comment type="similarity">
    <text evidence="2">Belongs to the methyl-accepting chemotaxis (MCP) protein family.</text>
</comment>
<dbReference type="Pfam" id="PF13682">
    <property type="entry name" value="CZB"/>
    <property type="match status" value="1"/>
</dbReference>
<keyword evidence="5" id="KW-0812">Transmembrane</keyword>
<dbReference type="EMBL" id="CP001999">
    <property type="protein sequence ID" value="ADG93249.1"/>
    <property type="molecule type" value="Genomic_DNA"/>
</dbReference>
<dbReference type="Gene3D" id="1.10.287.950">
    <property type="entry name" value="Methyl-accepting chemotaxis protein"/>
    <property type="match status" value="1"/>
</dbReference>
<protein>
    <submittedName>
        <fullName evidence="7">Methyl-accepting chemotaxis sensory transducer</fullName>
    </submittedName>
</protein>
<dbReference type="RefSeq" id="WP_013135394.1">
    <property type="nucleotide sequence ID" value="NC_014166.1"/>
</dbReference>
<dbReference type="GO" id="GO:0006935">
    <property type="term" value="P:chemotaxis"/>
    <property type="evidence" value="ECO:0007669"/>
    <property type="project" value="UniProtKB-KW"/>
</dbReference>
<dbReference type="GO" id="GO:0016020">
    <property type="term" value="C:membrane"/>
    <property type="evidence" value="ECO:0007669"/>
    <property type="project" value="InterPro"/>
</dbReference>
<name>D5UZN0_ARCNC</name>
<dbReference type="Gene3D" id="1.20.120.30">
    <property type="entry name" value="Aspartate receptor, ligand-binding domain"/>
    <property type="match status" value="1"/>
</dbReference>
<dbReference type="SUPFAM" id="SSF58104">
    <property type="entry name" value="Methyl-accepting chemotaxis protein (MCP) signaling domain"/>
    <property type="match status" value="1"/>
</dbReference>
<dbReference type="PROSITE" id="PS50111">
    <property type="entry name" value="CHEMOTAXIS_TRANSDUC_2"/>
    <property type="match status" value="1"/>
</dbReference>
<accession>D5UZN0</accession>
<evidence type="ECO:0000256" key="2">
    <source>
        <dbReference type="ARBA" id="ARBA00029447"/>
    </source>
</evidence>
<organism evidence="7 8">
    <name type="scientific">Arcobacter nitrofigilis (strain ATCC 33309 / DSM 7299 / CCUG 15893 / LMG 7604 / NCTC 12251 / CI)</name>
    <name type="common">Campylobacter nitrofigilis</name>
    <dbReference type="NCBI Taxonomy" id="572480"/>
    <lineage>
        <taxon>Bacteria</taxon>
        <taxon>Pseudomonadati</taxon>
        <taxon>Campylobacterota</taxon>
        <taxon>Epsilonproteobacteria</taxon>
        <taxon>Campylobacterales</taxon>
        <taxon>Arcobacteraceae</taxon>
        <taxon>Arcobacter</taxon>
    </lineage>
</organism>
<dbReference type="InterPro" id="IPR051310">
    <property type="entry name" value="MCP_chemotaxis"/>
</dbReference>
<feature type="transmembrane region" description="Helical" evidence="5">
    <location>
        <begin position="328"/>
        <end position="346"/>
    </location>
</feature>
<dbReference type="InterPro" id="IPR013587">
    <property type="entry name" value="Nitrate/nitrite_sensing"/>
</dbReference>
<dbReference type="AlphaFoldDB" id="D5UZN0"/>
<dbReference type="OrthoDB" id="5349185at2"/>
<keyword evidence="5" id="KW-1133">Transmembrane helix</keyword>
<proteinExistence type="inferred from homology"/>
<keyword evidence="3" id="KW-0807">Transducer</keyword>
<dbReference type="Pfam" id="PF00015">
    <property type="entry name" value="MCPsignal"/>
    <property type="match status" value="1"/>
</dbReference>
<evidence type="ECO:0000313" key="8">
    <source>
        <dbReference type="Proteomes" id="UP000000939"/>
    </source>
</evidence>
<dbReference type="KEGG" id="ant:Arnit_1595"/>
<sequence>MKKLLGNISLKAKLQILTFLPLLALLYFISNTFISSYKKVKEMDELVQMVELVKINTTLLKDQSKERNITANFINSQGAKYADELKNIRKEVDDNYSSLLQKLITKDKIPKSLKINLEKDIKTIKETLSKVREQIRSDNIENVRTINALNFYTSLNTQLLKFLLEISTYTNEAVISTQIISTYNLLSSKDDTELIKSYGLNLISELDNENEDEDEMKKNIVYNQLKIKSLLNTENEKFEVFHSLALNNYSKYEDIIKKTKLEDYKDFINTLSSEEDVDIFSGEEESFSKLSNKKIEMLNKIENSVINNLDNILIAHEKNARLSLYKDTAIGCFILILSLLLAFIIYKKIDSDMKLLKNNLLDFFDFVAKKKDDIQISNVEGKDEFALLINTINEEVHKTKEIASKDNEVLKEIDDVISRVENGFFTYNVKSQAGSDSVNTLKISVNSMINITKEKLDTLGLILKAYGEYKYDFKLNEEQKRGIAGNIGTLSSSLLALGNDISSFMATFSNVIDKLNNNTHILASTSATISQSSNNQAASLEETAASLDEITSNIQMNAENIIQMSQLSDKLNDTASKGNTLAKNTSNAMEEINTKINQINESITIIDQIAFQTNILSLNAAVEAATAGEAGKGFAVVAGEVRNLASRSAEAAHEIKSLVEEATQKANEGKSVSNTMIEGYNDLDNKIKETKHIIDEVASTSEEQKSRILQINAAISNLDKMTQENASSVSNLSKISHEVEDLSLQIEDTIKKAQFDESYKDMVCDANLVNAVSKHKRKHIEYKDKHFQKLNDFTNFSIINTKECELGVWIENEEKNDSPFTKTEQWTQLKKQHEIVHTNIQEYITLNSENTPQNKLENRAIEIEENTLLIFEKLNDVLKNNCKNK</sequence>
<dbReference type="Pfam" id="PF08376">
    <property type="entry name" value="NIT"/>
    <property type="match status" value="1"/>
</dbReference>
<evidence type="ECO:0000256" key="4">
    <source>
        <dbReference type="SAM" id="Coils"/>
    </source>
</evidence>
<dbReference type="HOGENOM" id="CLU_325623_0_0_7"/>
<keyword evidence="4" id="KW-0175">Coiled coil</keyword>
<dbReference type="Proteomes" id="UP000000939">
    <property type="component" value="Chromosome"/>
</dbReference>
<evidence type="ECO:0000256" key="3">
    <source>
        <dbReference type="PROSITE-ProRule" id="PRU00284"/>
    </source>
</evidence>
<feature type="domain" description="Methyl-accepting transducer" evidence="6">
    <location>
        <begin position="511"/>
        <end position="733"/>
    </location>
</feature>
<dbReference type="InterPro" id="IPR025991">
    <property type="entry name" value="Chemoreceptor_zinc-bind_dom"/>
</dbReference>
<keyword evidence="8" id="KW-1185">Reference proteome</keyword>
<evidence type="ECO:0000256" key="5">
    <source>
        <dbReference type="SAM" id="Phobius"/>
    </source>
</evidence>
<dbReference type="CDD" id="cd11386">
    <property type="entry name" value="MCP_signal"/>
    <property type="match status" value="1"/>
</dbReference>
<keyword evidence="1" id="KW-0145">Chemotaxis</keyword>
<evidence type="ECO:0000313" key="7">
    <source>
        <dbReference type="EMBL" id="ADG93249.1"/>
    </source>
</evidence>
<dbReference type="STRING" id="572480.Arnit_1595"/>
<gene>
    <name evidence="7" type="ordered locus">Arnit_1595</name>
</gene>
<dbReference type="InterPro" id="IPR004089">
    <property type="entry name" value="MCPsignal_dom"/>
</dbReference>
<dbReference type="GO" id="GO:0007165">
    <property type="term" value="P:signal transduction"/>
    <property type="evidence" value="ECO:0007669"/>
    <property type="project" value="UniProtKB-KW"/>
</dbReference>
<reference evidence="7 8" key="1">
    <citation type="journal article" date="2010" name="Stand. Genomic Sci.">
        <title>Complete genome sequence of Arcobacter nitrofigilis type strain (CI).</title>
        <authorList>
            <person name="Pati A."/>
            <person name="Gronow S."/>
            <person name="Lapidus A."/>
            <person name="Copeland A."/>
            <person name="Glavina Del Rio T."/>
            <person name="Nolan M."/>
            <person name="Lucas S."/>
            <person name="Tice H."/>
            <person name="Cheng J.F."/>
            <person name="Han C."/>
            <person name="Chertkov O."/>
            <person name="Bruce D."/>
            <person name="Tapia R."/>
            <person name="Goodwin L."/>
            <person name="Pitluck S."/>
            <person name="Liolios K."/>
            <person name="Ivanova N."/>
            <person name="Mavromatis K."/>
            <person name="Chen A."/>
            <person name="Palaniappan K."/>
            <person name="Land M."/>
            <person name="Hauser L."/>
            <person name="Chang Y.J."/>
            <person name="Jeffries C.D."/>
            <person name="Detter J.C."/>
            <person name="Rohde M."/>
            <person name="Goker M."/>
            <person name="Bristow J."/>
            <person name="Eisen J.A."/>
            <person name="Markowitz V."/>
            <person name="Hugenholtz P."/>
            <person name="Klenk H.P."/>
            <person name="Kyrpides N.C."/>
        </authorList>
    </citation>
    <scope>NUCLEOTIDE SEQUENCE [LARGE SCALE GENOMIC DNA]</scope>
    <source>
        <strain evidence="8">ATCC 33309 / DSM 7299 / CCUG 15893 / LMG 7604 / NCTC 12251 / CI</strain>
    </source>
</reference>
<dbReference type="SMART" id="SM00283">
    <property type="entry name" value="MA"/>
    <property type="match status" value="1"/>
</dbReference>
<keyword evidence="5" id="KW-0472">Membrane</keyword>
<evidence type="ECO:0000256" key="1">
    <source>
        <dbReference type="ARBA" id="ARBA00022500"/>
    </source>
</evidence>
<evidence type="ECO:0000259" key="6">
    <source>
        <dbReference type="PROSITE" id="PS50111"/>
    </source>
</evidence>
<dbReference type="eggNOG" id="COG0840">
    <property type="taxonomic scope" value="Bacteria"/>
</dbReference>
<dbReference type="PANTHER" id="PTHR43531">
    <property type="entry name" value="PROTEIN ICFG"/>
    <property type="match status" value="1"/>
</dbReference>
<dbReference type="PANTHER" id="PTHR43531:SF11">
    <property type="entry name" value="METHYL-ACCEPTING CHEMOTAXIS PROTEIN 3"/>
    <property type="match status" value="1"/>
</dbReference>